<protein>
    <submittedName>
        <fullName evidence="1">Uncharacterized protein</fullName>
    </submittedName>
</protein>
<accession>A0A5C6P596</accession>
<keyword evidence="2" id="KW-1185">Reference proteome</keyword>
<proteinExistence type="predicted"/>
<evidence type="ECO:0000313" key="2">
    <source>
        <dbReference type="Proteomes" id="UP000324091"/>
    </source>
</evidence>
<reference evidence="1 2" key="1">
    <citation type="submission" date="2019-04" db="EMBL/GenBank/DDBJ databases">
        <title>Chromosome genome assembly for Takifugu flavidus.</title>
        <authorList>
            <person name="Xiao S."/>
        </authorList>
    </citation>
    <scope>NUCLEOTIDE SEQUENCE [LARGE SCALE GENOMIC DNA]</scope>
    <source>
        <strain evidence="1">HTHZ2018</strain>
        <tissue evidence="1">Muscle</tissue>
    </source>
</reference>
<evidence type="ECO:0000313" key="1">
    <source>
        <dbReference type="EMBL" id="TWW74535.1"/>
    </source>
</evidence>
<dbReference type="Proteomes" id="UP000324091">
    <property type="component" value="Chromosome 14"/>
</dbReference>
<dbReference type="EMBL" id="RHFK02000006">
    <property type="protein sequence ID" value="TWW74535.1"/>
    <property type="molecule type" value="Genomic_DNA"/>
</dbReference>
<name>A0A5C6P596_9TELE</name>
<comment type="caution">
    <text evidence="1">The sequence shown here is derived from an EMBL/GenBank/DDBJ whole genome shotgun (WGS) entry which is preliminary data.</text>
</comment>
<organism evidence="1 2">
    <name type="scientific">Takifugu flavidus</name>
    <name type="common">sansaifugu</name>
    <dbReference type="NCBI Taxonomy" id="433684"/>
    <lineage>
        <taxon>Eukaryota</taxon>
        <taxon>Metazoa</taxon>
        <taxon>Chordata</taxon>
        <taxon>Craniata</taxon>
        <taxon>Vertebrata</taxon>
        <taxon>Euteleostomi</taxon>
        <taxon>Actinopterygii</taxon>
        <taxon>Neopterygii</taxon>
        <taxon>Teleostei</taxon>
        <taxon>Neoteleostei</taxon>
        <taxon>Acanthomorphata</taxon>
        <taxon>Eupercaria</taxon>
        <taxon>Tetraodontiformes</taxon>
        <taxon>Tetradontoidea</taxon>
        <taxon>Tetraodontidae</taxon>
        <taxon>Takifugu</taxon>
    </lineage>
</organism>
<dbReference type="AlphaFoldDB" id="A0A5C6P596"/>
<gene>
    <name evidence="1" type="ORF">D4764_14G0005380</name>
</gene>
<sequence>MIPSSCIVRAFTKAGINAEAEPVVTPWEGGPMLPLRAVPGRTPWAEVRALANVPHPQAWLHEGVPVTRIRARGT</sequence>